<sequence>MNTGKQLSDYEEVLLPKDIMEILHISRSTVYKLLDTGEIKSIRVGNAYRIPKRNLTAFMFPESKDLSSASESTRIDMKKGGSE</sequence>
<evidence type="ECO:0000313" key="3">
    <source>
        <dbReference type="Proteomes" id="UP000481852"/>
    </source>
</evidence>
<organism evidence="2 3">
    <name type="scientific">Porcincola intestinalis</name>
    <dbReference type="NCBI Taxonomy" id="2606632"/>
    <lineage>
        <taxon>Bacteria</taxon>
        <taxon>Bacillati</taxon>
        <taxon>Bacillota</taxon>
        <taxon>Clostridia</taxon>
        <taxon>Lachnospirales</taxon>
        <taxon>Lachnospiraceae</taxon>
        <taxon>Porcincola</taxon>
    </lineage>
</organism>
<gene>
    <name evidence="2" type="ORF">FYJ35_11650</name>
</gene>
<dbReference type="AlphaFoldDB" id="A0A6L5X9G8"/>
<dbReference type="InterPro" id="IPR041657">
    <property type="entry name" value="HTH_17"/>
</dbReference>
<feature type="domain" description="Helix-turn-helix" evidence="1">
    <location>
        <begin position="16"/>
        <end position="59"/>
    </location>
</feature>
<dbReference type="Pfam" id="PF12728">
    <property type="entry name" value="HTH_17"/>
    <property type="match status" value="1"/>
</dbReference>
<dbReference type="Proteomes" id="UP000481852">
    <property type="component" value="Unassembled WGS sequence"/>
</dbReference>
<dbReference type="EMBL" id="VULZ01000014">
    <property type="protein sequence ID" value="MSS15676.1"/>
    <property type="molecule type" value="Genomic_DNA"/>
</dbReference>
<dbReference type="RefSeq" id="WP_154526771.1">
    <property type="nucleotide sequence ID" value="NZ_JAXEDB010000149.1"/>
</dbReference>
<dbReference type="InterPro" id="IPR010093">
    <property type="entry name" value="SinI_DNA-bd"/>
</dbReference>
<evidence type="ECO:0000259" key="1">
    <source>
        <dbReference type="Pfam" id="PF12728"/>
    </source>
</evidence>
<dbReference type="GO" id="GO:0003677">
    <property type="term" value="F:DNA binding"/>
    <property type="evidence" value="ECO:0007669"/>
    <property type="project" value="InterPro"/>
</dbReference>
<evidence type="ECO:0000313" key="2">
    <source>
        <dbReference type="EMBL" id="MSS15676.1"/>
    </source>
</evidence>
<comment type="caution">
    <text evidence="2">The sequence shown here is derived from an EMBL/GenBank/DDBJ whole genome shotgun (WGS) entry which is preliminary data.</text>
</comment>
<proteinExistence type="predicted"/>
<name>A0A6L5X9G8_9FIRM</name>
<reference evidence="2 3" key="1">
    <citation type="submission" date="2019-08" db="EMBL/GenBank/DDBJ databases">
        <title>In-depth cultivation of the pig gut microbiome towards novel bacterial diversity and tailored functional studies.</title>
        <authorList>
            <person name="Wylensek D."/>
            <person name="Hitch T.C.A."/>
            <person name="Clavel T."/>
        </authorList>
    </citation>
    <scope>NUCLEOTIDE SEQUENCE [LARGE SCALE GENOMIC DNA]</scope>
    <source>
        <strain evidence="2 3">Oil+RF-744-WCA-WT-11</strain>
    </source>
</reference>
<dbReference type="NCBIfam" id="TIGR01764">
    <property type="entry name" value="excise"/>
    <property type="match status" value="1"/>
</dbReference>
<protein>
    <submittedName>
        <fullName evidence="2">Helix-turn-helix domain-containing protein</fullName>
    </submittedName>
</protein>
<keyword evidence="3" id="KW-1185">Reference proteome</keyword>
<accession>A0A6L5X9G8</accession>